<dbReference type="InterPro" id="IPR036188">
    <property type="entry name" value="FAD/NAD-bd_sf"/>
</dbReference>
<evidence type="ECO:0000256" key="5">
    <source>
        <dbReference type="ARBA" id="ARBA00023070"/>
    </source>
</evidence>
<dbReference type="SUPFAM" id="SSF51905">
    <property type="entry name" value="FAD/NAD(P)-binding domain"/>
    <property type="match status" value="1"/>
</dbReference>
<evidence type="ECO:0000256" key="3">
    <source>
        <dbReference type="ARBA" id="ARBA00012535"/>
    </source>
</evidence>
<evidence type="ECO:0000256" key="6">
    <source>
        <dbReference type="ARBA" id="ARBA00047321"/>
    </source>
</evidence>
<dbReference type="AlphaFoldDB" id="A0A940MX17"/>
<dbReference type="EMBL" id="JAGIZA010000013">
    <property type="protein sequence ID" value="MBP0494974.1"/>
    <property type="molecule type" value="Genomic_DNA"/>
</dbReference>
<dbReference type="InterPro" id="IPR002937">
    <property type="entry name" value="Amino_oxidase"/>
</dbReference>
<dbReference type="PANTHER" id="PTHR10742">
    <property type="entry name" value="FLAVIN MONOAMINE OXIDASE"/>
    <property type="match status" value="1"/>
</dbReference>
<comment type="caution">
    <text evidence="9">The sequence shown here is derived from an EMBL/GenBank/DDBJ whole genome shotgun (WGS) entry which is preliminary data.</text>
</comment>
<dbReference type="InterPro" id="IPR050281">
    <property type="entry name" value="Flavin_monoamine_oxidase"/>
</dbReference>
<keyword evidence="10" id="KW-1185">Reference proteome</keyword>
<evidence type="ECO:0000256" key="4">
    <source>
        <dbReference type="ARBA" id="ARBA00017871"/>
    </source>
</evidence>
<gene>
    <name evidence="9" type="ORF">J5Y10_19485</name>
</gene>
<dbReference type="GO" id="GO:0001716">
    <property type="term" value="F:L-amino-acid oxidase activity"/>
    <property type="evidence" value="ECO:0007669"/>
    <property type="project" value="TreeGrafter"/>
</dbReference>
<dbReference type="GO" id="GO:0009063">
    <property type="term" value="P:amino acid catabolic process"/>
    <property type="evidence" value="ECO:0007669"/>
    <property type="project" value="TreeGrafter"/>
</dbReference>
<feature type="transmembrane region" description="Helical" evidence="7">
    <location>
        <begin position="54"/>
        <end position="73"/>
    </location>
</feature>
<evidence type="ECO:0000256" key="7">
    <source>
        <dbReference type="SAM" id="Phobius"/>
    </source>
</evidence>
<name>A0A940MX17_9PROT</name>
<comment type="similarity">
    <text evidence="2">Belongs to the tryptophan 2-monooxygenase family.</text>
</comment>
<protein>
    <recommendedName>
        <fullName evidence="4">Tryptophan 2-monooxygenase</fullName>
        <ecNumber evidence="3">1.13.12.3</ecNumber>
    </recommendedName>
</protein>
<dbReference type="EC" id="1.13.12.3" evidence="3"/>
<sequence>MDSTSPPAATRRDLLTRIGLAAGGAAMYQAMTALGVSAASTYTGPIRLDGDPKGASVLILGAGVAGMVAAMELRKAGYRVQVLEYREKAGGRAWTLRGGDRYTELGGATQEIRFDEGQYFNPGPWRIPYNHQGILDYAHRLNVALEPFIQVNHNAMVHGTRAFGGRPKRYREVMSDYHGGIAELLAKSTRQGKLDGMVTKEDGEILIESLRSFGALDRDLNYTKNVLTSDRRGFEKDPGGGLNARPVPSEPMSLKDVLASRGWAYLASGALYEFQMTMFQPVGGMDMIAQAMARECGDMIQYNRKVVGIQQDERGVTVAFEETGRPGQVQQARADYCLATIPLSILSQLEMNVSGPMAAAIQAVPYAASVKVGLQMKRRFWEQDEHIYAGISYTDLPIRMIQYPAHGYGSRGKGVLLGAYAFGPYAYEFTALPPEERVRRAVEWGAQIHPQYREEFDTGASVGWHRVPWALGCNGMWTDATRAEHYDNLCALDNRILLAGEHASYIPAWQEGAVLSALDAVSRLHRRVVSA</sequence>
<dbReference type="Gene3D" id="3.50.50.60">
    <property type="entry name" value="FAD/NAD(P)-binding domain"/>
    <property type="match status" value="1"/>
</dbReference>
<dbReference type="PROSITE" id="PS51318">
    <property type="entry name" value="TAT"/>
    <property type="match status" value="1"/>
</dbReference>
<dbReference type="Gene3D" id="1.20.1440.240">
    <property type="match status" value="1"/>
</dbReference>
<dbReference type="GO" id="GO:0050361">
    <property type="term" value="F:tryptophan 2-monooxygenase activity"/>
    <property type="evidence" value="ECO:0007669"/>
    <property type="project" value="UniProtKB-EC"/>
</dbReference>
<evidence type="ECO:0000313" key="10">
    <source>
        <dbReference type="Proteomes" id="UP000677537"/>
    </source>
</evidence>
<dbReference type="InterPro" id="IPR006311">
    <property type="entry name" value="TAT_signal"/>
</dbReference>
<comment type="pathway">
    <text evidence="1">Plant hormone metabolism; auxin biosynthesis.</text>
</comment>
<dbReference type="Proteomes" id="UP000677537">
    <property type="component" value="Unassembled WGS sequence"/>
</dbReference>
<comment type="catalytic activity">
    <reaction evidence="6">
        <text>L-tryptophan + O2 = indole-3-acetamide + CO2 + H2O</text>
        <dbReference type="Rhea" id="RHEA:16165"/>
        <dbReference type="ChEBI" id="CHEBI:15377"/>
        <dbReference type="ChEBI" id="CHEBI:15379"/>
        <dbReference type="ChEBI" id="CHEBI:16031"/>
        <dbReference type="ChEBI" id="CHEBI:16526"/>
        <dbReference type="ChEBI" id="CHEBI:57912"/>
        <dbReference type="EC" id="1.13.12.3"/>
    </reaction>
</comment>
<keyword evidence="7" id="KW-0472">Membrane</keyword>
<proteinExistence type="inferred from homology"/>
<dbReference type="SUPFAM" id="SSF54373">
    <property type="entry name" value="FAD-linked reductases, C-terminal domain"/>
    <property type="match status" value="1"/>
</dbReference>
<feature type="transmembrane region" description="Helical" evidence="7">
    <location>
        <begin position="20"/>
        <end position="42"/>
    </location>
</feature>
<evidence type="ECO:0000259" key="8">
    <source>
        <dbReference type="Pfam" id="PF01593"/>
    </source>
</evidence>
<dbReference type="PANTHER" id="PTHR10742:SF342">
    <property type="entry name" value="AMINE OXIDASE"/>
    <property type="match status" value="1"/>
</dbReference>
<evidence type="ECO:0000313" key="9">
    <source>
        <dbReference type="EMBL" id="MBP0494974.1"/>
    </source>
</evidence>
<dbReference type="Pfam" id="PF01593">
    <property type="entry name" value="Amino_oxidase"/>
    <property type="match status" value="1"/>
</dbReference>
<feature type="domain" description="Amine oxidase" evidence="8">
    <location>
        <begin position="64"/>
        <end position="524"/>
    </location>
</feature>
<keyword evidence="5" id="KW-0073">Auxin biosynthesis</keyword>
<dbReference type="GO" id="GO:0009851">
    <property type="term" value="P:auxin biosynthetic process"/>
    <property type="evidence" value="ECO:0007669"/>
    <property type="project" value="UniProtKB-KW"/>
</dbReference>
<dbReference type="Gene3D" id="3.90.660.10">
    <property type="match status" value="1"/>
</dbReference>
<evidence type="ECO:0000256" key="1">
    <source>
        <dbReference type="ARBA" id="ARBA00004814"/>
    </source>
</evidence>
<keyword evidence="7" id="KW-0812">Transmembrane</keyword>
<organism evidence="9 10">
    <name type="scientific">Roseomonas indoligenes</name>
    <dbReference type="NCBI Taxonomy" id="2820811"/>
    <lineage>
        <taxon>Bacteria</taxon>
        <taxon>Pseudomonadati</taxon>
        <taxon>Pseudomonadota</taxon>
        <taxon>Alphaproteobacteria</taxon>
        <taxon>Acetobacterales</taxon>
        <taxon>Roseomonadaceae</taxon>
        <taxon>Roseomonas</taxon>
    </lineage>
</organism>
<dbReference type="PRINTS" id="PR00411">
    <property type="entry name" value="PNDRDTASEI"/>
</dbReference>
<evidence type="ECO:0000256" key="2">
    <source>
        <dbReference type="ARBA" id="ARBA00005833"/>
    </source>
</evidence>
<keyword evidence="7" id="KW-1133">Transmembrane helix</keyword>
<reference evidence="9" key="1">
    <citation type="submission" date="2021-03" db="EMBL/GenBank/DDBJ databases">
        <authorList>
            <person name="So Y."/>
        </authorList>
    </citation>
    <scope>NUCLEOTIDE SEQUENCE</scope>
    <source>
        <strain evidence="9">SG15</strain>
    </source>
</reference>
<accession>A0A940MX17</accession>